<comment type="caution">
    <text evidence="2">The sequence shown here is derived from an EMBL/GenBank/DDBJ whole genome shotgun (WGS) entry which is preliminary data.</text>
</comment>
<feature type="transmembrane region" description="Helical" evidence="1">
    <location>
        <begin position="338"/>
        <end position="366"/>
    </location>
</feature>
<gene>
    <name evidence="2" type="ORF">ACFO1V_03640</name>
</gene>
<organism evidence="2 3">
    <name type="scientific">Daeguia caeni</name>
    <dbReference type="NCBI Taxonomy" id="439612"/>
    <lineage>
        <taxon>Bacteria</taxon>
        <taxon>Pseudomonadati</taxon>
        <taxon>Pseudomonadota</taxon>
        <taxon>Alphaproteobacteria</taxon>
        <taxon>Hyphomicrobiales</taxon>
        <taxon>Brucellaceae</taxon>
        <taxon>Daeguia</taxon>
    </lineage>
</organism>
<accession>A0ABV9H3E0</accession>
<keyword evidence="1" id="KW-0472">Membrane</keyword>
<dbReference type="RefSeq" id="WP_374833219.1">
    <property type="nucleotide sequence ID" value="NZ_JBHEEZ010000022.1"/>
</dbReference>
<feature type="transmembrane region" description="Helical" evidence="1">
    <location>
        <begin position="73"/>
        <end position="106"/>
    </location>
</feature>
<protein>
    <submittedName>
        <fullName evidence="2">FUSC family protein</fullName>
    </submittedName>
</protein>
<keyword evidence="1" id="KW-0812">Transmembrane</keyword>
<dbReference type="Proteomes" id="UP001596042">
    <property type="component" value="Unassembled WGS sequence"/>
</dbReference>
<feature type="transmembrane region" description="Helical" evidence="1">
    <location>
        <begin position="27"/>
        <end position="46"/>
    </location>
</feature>
<sequence length="626" mass="68330">MQNSGSDKSATWFKRFTGGFDGPRLSFSMRTAIGCCLALIIAWAMGLEHPQWAGMSVWAASQPMRGQLLEKSLFRFVGTVCGTLVGMVLVQASPLLLVVGLALWVGFCTWSSNLQRGLAAYGYVLAGYSAAMVSLLATGQPDNVWHLGADRMATVLTGVVVATLIGYCLSKAGDAQVMREPGLQLLGDILRKHAQQGLDDKAANSLLNRLAMIDEMLEQHGAGSLRGRRKVRATRRLLLATVPLLLHAPVYRDKDRQVLLSASDALHRGDVKTAQQLLRRLEEVDEAGRVFRRIVAVLDALNNAEAQNDAGNGRHGAVLTAVHCDWIGARQAGLRAAFALLAVGLLWIVSGWASGAYVLLGLSVMISVFSGFENPVWIIRHVFAGQCMAALAALACHILLWPYAQSELQQLLMMMPFILAGVLLNGHSLTFVAAMDFHMVFLLLSQPHVPYVPNLEQSIYLSFAVVSAPALAWGMYALVYPANVESRRQHVLRMMLNDLAALTKRTKTAAERDLWEARFFHRVLRFMHFSHKLSAEDMKALATSRAILQLSQAVLNWQVAINNPATPQRSRKILQQAVTHAGSFELDAVRSLRGLRFLAVYAPDGFKPSLQDGIDAIAALAGGTAH</sequence>
<dbReference type="EMBL" id="JBHSEL010000035">
    <property type="protein sequence ID" value="MFC4624324.1"/>
    <property type="molecule type" value="Genomic_DNA"/>
</dbReference>
<feature type="transmembrane region" description="Helical" evidence="1">
    <location>
        <begin position="378"/>
        <end position="400"/>
    </location>
</feature>
<feature type="transmembrane region" description="Helical" evidence="1">
    <location>
        <begin position="459"/>
        <end position="479"/>
    </location>
</feature>
<evidence type="ECO:0000313" key="3">
    <source>
        <dbReference type="Proteomes" id="UP001596042"/>
    </source>
</evidence>
<feature type="transmembrane region" description="Helical" evidence="1">
    <location>
        <begin position="151"/>
        <end position="169"/>
    </location>
</feature>
<reference evidence="3" key="1">
    <citation type="journal article" date="2019" name="Int. J. Syst. Evol. Microbiol.">
        <title>The Global Catalogue of Microorganisms (GCM) 10K type strain sequencing project: providing services to taxonomists for standard genome sequencing and annotation.</title>
        <authorList>
            <consortium name="The Broad Institute Genomics Platform"/>
            <consortium name="The Broad Institute Genome Sequencing Center for Infectious Disease"/>
            <person name="Wu L."/>
            <person name="Ma J."/>
        </authorList>
    </citation>
    <scope>NUCLEOTIDE SEQUENCE [LARGE SCALE GENOMIC DNA]</scope>
    <source>
        <strain evidence="3">CGMCC 1.15731</strain>
    </source>
</reference>
<dbReference type="InterPro" id="IPR006726">
    <property type="entry name" value="PHBA_efflux_AaeB/fusaric-R"/>
</dbReference>
<evidence type="ECO:0000256" key="1">
    <source>
        <dbReference type="SAM" id="Phobius"/>
    </source>
</evidence>
<feature type="transmembrane region" description="Helical" evidence="1">
    <location>
        <begin position="118"/>
        <end position="139"/>
    </location>
</feature>
<dbReference type="Pfam" id="PF04632">
    <property type="entry name" value="FUSC"/>
    <property type="match status" value="1"/>
</dbReference>
<name>A0ABV9H3E0_9HYPH</name>
<feature type="transmembrane region" description="Helical" evidence="1">
    <location>
        <begin position="412"/>
        <end position="439"/>
    </location>
</feature>
<evidence type="ECO:0000313" key="2">
    <source>
        <dbReference type="EMBL" id="MFC4624324.1"/>
    </source>
</evidence>
<keyword evidence="1" id="KW-1133">Transmembrane helix</keyword>
<proteinExistence type="predicted"/>
<keyword evidence="3" id="KW-1185">Reference proteome</keyword>